<sequence length="101" mass="11458">MLDLYKIIKENLMSLFGVPFFLLQTKTLHLAGLNTLLHAALSAFSKENRILHRAFEMGVTTIITAATNRIRVLFVVVNNGCVITFVFLVDFSQCRSPSRWI</sequence>
<proteinExistence type="predicted"/>
<dbReference type="EMBL" id="AP017312">
    <property type="protein sequence ID" value="BAU28214.1"/>
    <property type="molecule type" value="Genomic_DNA"/>
</dbReference>
<evidence type="ECO:0000313" key="2">
    <source>
        <dbReference type="Proteomes" id="UP000217696"/>
    </source>
</evidence>
<organism evidence="1 2">
    <name type="scientific">Aneurinibacillus soli</name>
    <dbReference type="NCBI Taxonomy" id="1500254"/>
    <lineage>
        <taxon>Bacteria</taxon>
        <taxon>Bacillati</taxon>
        <taxon>Bacillota</taxon>
        <taxon>Bacilli</taxon>
        <taxon>Bacillales</taxon>
        <taxon>Paenibacillaceae</taxon>
        <taxon>Aneurinibacillus group</taxon>
        <taxon>Aneurinibacillus</taxon>
    </lineage>
</organism>
<protein>
    <submittedName>
        <fullName evidence="1">Uncharacterized protein</fullName>
    </submittedName>
</protein>
<accession>A0A0U5B9F1</accession>
<reference evidence="1 2" key="1">
    <citation type="submission" date="2015-12" db="EMBL/GenBank/DDBJ databases">
        <title>Genome sequence of Aneurinibacillus soli.</title>
        <authorList>
            <person name="Lee J.S."/>
            <person name="Lee K.C."/>
            <person name="Kim K.K."/>
            <person name="Lee B.W."/>
        </authorList>
    </citation>
    <scope>NUCLEOTIDE SEQUENCE [LARGE SCALE GENOMIC DNA]</scope>
    <source>
        <strain evidence="1 2">CB4</strain>
    </source>
</reference>
<name>A0A0U5B9F1_9BACL</name>
<evidence type="ECO:0000313" key="1">
    <source>
        <dbReference type="EMBL" id="BAU28214.1"/>
    </source>
</evidence>
<dbReference type="KEGG" id="asoc:CB4_02388"/>
<dbReference type="Proteomes" id="UP000217696">
    <property type="component" value="Chromosome"/>
</dbReference>
<gene>
    <name evidence="1" type="ORF">CB4_02388</name>
</gene>
<dbReference type="AlphaFoldDB" id="A0A0U5B9F1"/>
<keyword evidence="2" id="KW-1185">Reference proteome</keyword>